<evidence type="ECO:0000313" key="2">
    <source>
        <dbReference type="EMBL" id="KAJ7325689.1"/>
    </source>
</evidence>
<protein>
    <submittedName>
        <fullName evidence="2">Uncharacterized protein</fullName>
    </submittedName>
</protein>
<name>A0A9X0CF33_9CNID</name>
<dbReference type="OrthoDB" id="26681at2759"/>
<proteinExistence type="predicted"/>
<dbReference type="Proteomes" id="UP001163046">
    <property type="component" value="Unassembled WGS sequence"/>
</dbReference>
<keyword evidence="3" id="KW-1185">Reference proteome</keyword>
<comment type="caution">
    <text evidence="2">The sequence shown here is derived from an EMBL/GenBank/DDBJ whole genome shotgun (WGS) entry which is preliminary data.</text>
</comment>
<evidence type="ECO:0000313" key="3">
    <source>
        <dbReference type="Proteomes" id="UP001163046"/>
    </source>
</evidence>
<accession>A0A9X0CF33</accession>
<reference evidence="2" key="1">
    <citation type="submission" date="2023-01" db="EMBL/GenBank/DDBJ databases">
        <title>Genome assembly of the deep-sea coral Lophelia pertusa.</title>
        <authorList>
            <person name="Herrera S."/>
            <person name="Cordes E."/>
        </authorList>
    </citation>
    <scope>NUCLEOTIDE SEQUENCE</scope>
    <source>
        <strain evidence="2">USNM1676648</strain>
        <tissue evidence="2">Polyp</tissue>
    </source>
</reference>
<feature type="region of interest" description="Disordered" evidence="1">
    <location>
        <begin position="29"/>
        <end position="134"/>
    </location>
</feature>
<dbReference type="EMBL" id="MU827806">
    <property type="protein sequence ID" value="KAJ7325689.1"/>
    <property type="molecule type" value="Genomic_DNA"/>
</dbReference>
<feature type="compositionally biased region" description="Polar residues" evidence="1">
    <location>
        <begin position="68"/>
        <end position="114"/>
    </location>
</feature>
<organism evidence="2 3">
    <name type="scientific">Desmophyllum pertusum</name>
    <dbReference type="NCBI Taxonomy" id="174260"/>
    <lineage>
        <taxon>Eukaryota</taxon>
        <taxon>Metazoa</taxon>
        <taxon>Cnidaria</taxon>
        <taxon>Anthozoa</taxon>
        <taxon>Hexacorallia</taxon>
        <taxon>Scleractinia</taxon>
        <taxon>Caryophylliina</taxon>
        <taxon>Caryophylliidae</taxon>
        <taxon>Desmophyllum</taxon>
    </lineage>
</organism>
<dbReference type="AlphaFoldDB" id="A0A9X0CF33"/>
<gene>
    <name evidence="2" type="ORF">OS493_029115</name>
</gene>
<sequence>MPKSCPLVKITMAKTLKIGRQTFQHHPSNSYIGAPCEASEDVQSTEVSGREESVDPSESVTKNEDKSSAQSEETSLETQPSVESSPASTGSKPSQPGSPNSAPQTGAESSPIPTASSVAAGSSNGGGSPDQKSTYKAYVNIPEYLWSPIHQRLLGDLLFAIESDVQVWRR</sequence>
<evidence type="ECO:0000256" key="1">
    <source>
        <dbReference type="SAM" id="MobiDB-lite"/>
    </source>
</evidence>